<dbReference type="Proteomes" id="UP001209535">
    <property type="component" value="Unassembled WGS sequence"/>
</dbReference>
<reference evidence="1 2" key="1">
    <citation type="submission" date="2022-10" db="EMBL/GenBank/DDBJ databases">
        <title>Defluviimonas sp. nov., isolated from ocean surface sediments.</title>
        <authorList>
            <person name="He W."/>
            <person name="Wang L."/>
            <person name="Zhang D.-F."/>
        </authorList>
    </citation>
    <scope>NUCLEOTIDE SEQUENCE [LARGE SCALE GENOMIC DNA]</scope>
    <source>
        <strain evidence="1 2">WL0024</strain>
    </source>
</reference>
<gene>
    <name evidence="1" type="ORF">OEZ60_02985</name>
</gene>
<dbReference type="RefSeq" id="WP_263333069.1">
    <property type="nucleotide sequence ID" value="NZ_JAOVQO010000002.1"/>
</dbReference>
<accession>A0ABT2WZ47</accession>
<evidence type="ECO:0000313" key="2">
    <source>
        <dbReference type="Proteomes" id="UP001209535"/>
    </source>
</evidence>
<dbReference type="EMBL" id="JAOVQO010000002">
    <property type="protein sequence ID" value="MCU9846959.1"/>
    <property type="molecule type" value="Genomic_DNA"/>
</dbReference>
<sequence>MQIVYHLGAHCTDEERLLRALLKNRGTLEARGISVPASRQYRTLLPKVAKSLRGGYAGADAQQVILDAVMETETAQRLVFSHDGLICFPVNVVADGVFYATAPMRIASYANLFPEAETEFHLALRNPATLVPALIERAADRSYAEVMGHADPMALRWAPAIERVLDQRPDLHLTLWCNEDTPLLWPEILRGLAGLGSDAVLEGDFDLLATIMTEDGLSELKAHLDAHPPETVAERRAITADFLDRFARPEEIEVEIALPGWDEALVAAMTAAYEEDCAEIASMPGVTFLQP</sequence>
<organism evidence="1 2">
    <name type="scientific">Albidovulum salinarum</name>
    <dbReference type="NCBI Taxonomy" id="2984153"/>
    <lineage>
        <taxon>Bacteria</taxon>
        <taxon>Pseudomonadati</taxon>
        <taxon>Pseudomonadota</taxon>
        <taxon>Alphaproteobacteria</taxon>
        <taxon>Rhodobacterales</taxon>
        <taxon>Paracoccaceae</taxon>
        <taxon>Albidovulum</taxon>
    </lineage>
</organism>
<proteinExistence type="predicted"/>
<keyword evidence="2" id="KW-1185">Reference proteome</keyword>
<name>A0ABT2WZ47_9RHOB</name>
<evidence type="ECO:0000313" key="1">
    <source>
        <dbReference type="EMBL" id="MCU9846959.1"/>
    </source>
</evidence>
<protein>
    <submittedName>
        <fullName evidence="1">Uncharacterized protein</fullName>
    </submittedName>
</protein>
<comment type="caution">
    <text evidence="1">The sequence shown here is derived from an EMBL/GenBank/DDBJ whole genome shotgun (WGS) entry which is preliminary data.</text>
</comment>